<comment type="function">
    <text evidence="12">Membrane-anchoring subunit of succinate dehydrogenase (SDH) that is involved in complex II of the mitochondrial electron transport chain and is responsible for transferring electrons from succinate to ubiquinone (coenzyme Q).</text>
</comment>
<dbReference type="InterPro" id="IPR007992">
    <property type="entry name" value="CybS"/>
</dbReference>
<dbReference type="PANTHER" id="PTHR13337:SF2">
    <property type="entry name" value="SUCCINATE DEHYDROGENASE [UBIQUINONE] CYTOCHROME B SMALL SUBUNIT, MITOCHONDRIAL"/>
    <property type="match status" value="1"/>
</dbReference>
<keyword evidence="11" id="KW-0408">Iron</keyword>
<evidence type="ECO:0000256" key="2">
    <source>
        <dbReference type="ARBA" id="ARBA00007294"/>
    </source>
</evidence>
<dbReference type="GO" id="GO:0006099">
    <property type="term" value="P:tricarboxylic acid cycle"/>
    <property type="evidence" value="ECO:0007669"/>
    <property type="project" value="UniProtKB-KW"/>
</dbReference>
<keyword evidence="4 12" id="KW-0812">Transmembrane</keyword>
<keyword evidence="6 12" id="KW-0809">Transit peptide</keyword>
<dbReference type="PANTHER" id="PTHR13337">
    <property type="entry name" value="SUCCINATE DEHYDROGENASE"/>
    <property type="match status" value="1"/>
</dbReference>
<dbReference type="RefSeq" id="XP_031564488.1">
    <property type="nucleotide sequence ID" value="XM_031708628.1"/>
</dbReference>
<dbReference type="Pfam" id="PF05328">
    <property type="entry name" value="CybS"/>
    <property type="match status" value="1"/>
</dbReference>
<keyword evidence="8 12" id="KW-0496">Mitochondrion</keyword>
<dbReference type="InParanoid" id="A0A6P8I8U8"/>
<keyword evidence="12" id="KW-0249">Electron transport</keyword>
<evidence type="ECO:0000256" key="11">
    <source>
        <dbReference type="PIRSR" id="PIRSR607992-2"/>
    </source>
</evidence>
<dbReference type="Gene3D" id="1.20.1300.10">
    <property type="entry name" value="Fumarate reductase/succinate dehydrogenase, transmembrane subunit"/>
    <property type="match status" value="1"/>
</dbReference>
<keyword evidence="5 12" id="KW-0999">Mitochondrion inner membrane</keyword>
<dbReference type="Proteomes" id="UP000515163">
    <property type="component" value="Unplaced"/>
</dbReference>
<reference evidence="14" key="1">
    <citation type="submission" date="2025-08" db="UniProtKB">
        <authorList>
            <consortium name="RefSeq"/>
        </authorList>
    </citation>
    <scope>IDENTIFICATION</scope>
    <source>
        <tissue evidence="14">Tentacle</tissue>
    </source>
</reference>
<evidence type="ECO:0000256" key="4">
    <source>
        <dbReference type="ARBA" id="ARBA00022692"/>
    </source>
</evidence>
<keyword evidence="9 12" id="KW-0472">Membrane</keyword>
<evidence type="ECO:0000256" key="12">
    <source>
        <dbReference type="RuleBase" id="RU364031"/>
    </source>
</evidence>
<feature type="binding site" description="axial binding residue" evidence="11">
    <location>
        <position position="106"/>
    </location>
    <ligand>
        <name>heme b</name>
        <dbReference type="ChEBI" id="CHEBI:60344"/>
        <note>ligand shared with SDHC</note>
    </ligand>
    <ligandPart>
        <name>Fe</name>
        <dbReference type="ChEBI" id="CHEBI:18248"/>
    </ligandPart>
</feature>
<keyword evidence="12" id="KW-0816">Tricarboxylic acid cycle</keyword>
<dbReference type="AlphaFoldDB" id="A0A6P8I8U8"/>
<proteinExistence type="inferred from homology"/>
<comment type="caution">
    <text evidence="12">Lacks conserved residue(s) required for the propagation of feature annotation.</text>
</comment>
<dbReference type="GO" id="GO:0006121">
    <property type="term" value="P:mitochondrial electron transport, succinate to ubiquinone"/>
    <property type="evidence" value="ECO:0007669"/>
    <property type="project" value="TreeGrafter"/>
</dbReference>
<comment type="similarity">
    <text evidence="2 12">Belongs to the CybS family.</text>
</comment>
<dbReference type="GO" id="GO:0046872">
    <property type="term" value="F:metal ion binding"/>
    <property type="evidence" value="ECO:0007669"/>
    <property type="project" value="UniProtKB-KW"/>
</dbReference>
<evidence type="ECO:0000256" key="3">
    <source>
        <dbReference type="ARBA" id="ARBA00022448"/>
    </source>
</evidence>
<dbReference type="GO" id="GO:0048039">
    <property type="term" value="F:ubiquinone binding"/>
    <property type="evidence" value="ECO:0007669"/>
    <property type="project" value="TreeGrafter"/>
</dbReference>
<evidence type="ECO:0000313" key="13">
    <source>
        <dbReference type="Proteomes" id="UP000515163"/>
    </source>
</evidence>
<name>A0A6P8I8U8_ACTTE</name>
<evidence type="ECO:0000313" key="14">
    <source>
        <dbReference type="RefSeq" id="XP_031564488.1"/>
    </source>
</evidence>
<evidence type="ECO:0000256" key="1">
    <source>
        <dbReference type="ARBA" id="ARBA00004448"/>
    </source>
</evidence>
<evidence type="ECO:0000256" key="5">
    <source>
        <dbReference type="ARBA" id="ARBA00022792"/>
    </source>
</evidence>
<keyword evidence="11 12" id="KW-0479">Metal-binding</keyword>
<protein>
    <recommendedName>
        <fullName evidence="12">Succinate dehydrogenase [ubiquinone] cytochrome b small subunit</fullName>
    </recommendedName>
</protein>
<keyword evidence="13" id="KW-1185">Reference proteome</keyword>
<keyword evidence="3 12" id="KW-0813">Transport</keyword>
<dbReference type="GO" id="GO:0005743">
    <property type="term" value="C:mitochondrial inner membrane"/>
    <property type="evidence" value="ECO:0007669"/>
    <property type="project" value="UniProtKB-SubCell"/>
</dbReference>
<organism evidence="13 14">
    <name type="scientific">Actinia tenebrosa</name>
    <name type="common">Australian red waratah sea anemone</name>
    <dbReference type="NCBI Taxonomy" id="6105"/>
    <lineage>
        <taxon>Eukaryota</taxon>
        <taxon>Metazoa</taxon>
        <taxon>Cnidaria</taxon>
        <taxon>Anthozoa</taxon>
        <taxon>Hexacorallia</taxon>
        <taxon>Actiniaria</taxon>
        <taxon>Actiniidae</taxon>
        <taxon>Actinia</taxon>
    </lineage>
</organism>
<keyword evidence="7 12" id="KW-1133">Transmembrane helix</keyword>
<evidence type="ECO:0000256" key="10">
    <source>
        <dbReference type="PIRSR" id="PIRSR607992-1"/>
    </source>
</evidence>
<comment type="subcellular location">
    <subcellularLocation>
        <location evidence="1 12">Mitochondrion inner membrane</location>
        <topology evidence="1 12">Multi-pass membrane protein</topology>
    </subcellularLocation>
</comment>
<dbReference type="GeneID" id="116299911"/>
<dbReference type="FunCoup" id="A0A6P8I8U8">
    <property type="interactions" value="1220"/>
</dbReference>
<dbReference type="InterPro" id="IPR034804">
    <property type="entry name" value="SQR/QFR_C/D"/>
</dbReference>
<accession>A0A6P8I8U8</accession>
<feature type="binding site" evidence="10">
    <location>
        <position position="118"/>
    </location>
    <ligand>
        <name>a ubiquinone</name>
        <dbReference type="ChEBI" id="CHEBI:16389"/>
        <note>ligand shared with IP/SDHB</note>
    </ligand>
</feature>
<dbReference type="KEGG" id="aten:116299911"/>
<sequence length="164" mass="17908">MAAILCSRLCSRTATRFVFNSARPVLASCSATCSPKIQNQNVLLTKAIHSSSSKNKTALEIAPANAPTHWLWERGFSIALLALIPAGIFYPCAAVDWGLAVCIPVHNHWGIHAILADYVNKGPKLPTYAKAIWLVLTVLQFVGLCYFNINDVGICQGVKMIWNI</sequence>
<dbReference type="OrthoDB" id="18577at2759"/>
<dbReference type="GO" id="GO:0020037">
    <property type="term" value="F:heme binding"/>
    <property type="evidence" value="ECO:0007669"/>
    <property type="project" value="TreeGrafter"/>
</dbReference>
<gene>
    <name evidence="14" type="primary">LOC116299911</name>
</gene>
<evidence type="ECO:0000256" key="9">
    <source>
        <dbReference type="ARBA" id="ARBA00023136"/>
    </source>
</evidence>
<keyword evidence="12" id="KW-0349">Heme</keyword>
<dbReference type="SUPFAM" id="SSF81343">
    <property type="entry name" value="Fumarate reductase respiratory complex transmembrane subunits"/>
    <property type="match status" value="1"/>
</dbReference>
<evidence type="ECO:0000256" key="6">
    <source>
        <dbReference type="ARBA" id="ARBA00022946"/>
    </source>
</evidence>
<feature type="transmembrane region" description="Helical" evidence="12">
    <location>
        <begin position="131"/>
        <end position="149"/>
    </location>
</feature>
<evidence type="ECO:0000256" key="7">
    <source>
        <dbReference type="ARBA" id="ARBA00022989"/>
    </source>
</evidence>
<evidence type="ECO:0000256" key="8">
    <source>
        <dbReference type="ARBA" id="ARBA00023128"/>
    </source>
</evidence>